<name>A0A9R0JU75_SPIOL</name>
<protein>
    <recommendedName>
        <fullName evidence="3">DUF7086 domain-containing protein</fullName>
    </recommendedName>
</protein>
<accession>A0A9R0JU75</accession>
<keyword evidence="2" id="KW-0472">Membrane</keyword>
<evidence type="ECO:0000259" key="3">
    <source>
        <dbReference type="Pfam" id="PF23324"/>
    </source>
</evidence>
<feature type="transmembrane region" description="Helical" evidence="2">
    <location>
        <begin position="187"/>
        <end position="207"/>
    </location>
</feature>
<feature type="region of interest" description="Disordered" evidence="1">
    <location>
        <begin position="1"/>
        <end position="91"/>
    </location>
</feature>
<dbReference type="Proteomes" id="UP000813463">
    <property type="component" value="Chromosome 4"/>
</dbReference>
<evidence type="ECO:0000313" key="4">
    <source>
        <dbReference type="Proteomes" id="UP000813463"/>
    </source>
</evidence>
<evidence type="ECO:0000313" key="5">
    <source>
        <dbReference type="RefSeq" id="XP_021846720.1"/>
    </source>
</evidence>
<keyword evidence="2" id="KW-0812">Transmembrane</keyword>
<dbReference type="AlphaFoldDB" id="A0A9R0JU75"/>
<gene>
    <name evidence="5" type="primary">LOC110786471</name>
</gene>
<evidence type="ECO:0000256" key="2">
    <source>
        <dbReference type="SAM" id="Phobius"/>
    </source>
</evidence>
<keyword evidence="2" id="KW-1133">Transmembrane helix</keyword>
<organism evidence="4 5">
    <name type="scientific">Spinacia oleracea</name>
    <name type="common">Spinach</name>
    <dbReference type="NCBI Taxonomy" id="3562"/>
    <lineage>
        <taxon>Eukaryota</taxon>
        <taxon>Viridiplantae</taxon>
        <taxon>Streptophyta</taxon>
        <taxon>Embryophyta</taxon>
        <taxon>Tracheophyta</taxon>
        <taxon>Spermatophyta</taxon>
        <taxon>Magnoliopsida</taxon>
        <taxon>eudicotyledons</taxon>
        <taxon>Gunneridae</taxon>
        <taxon>Pentapetalae</taxon>
        <taxon>Caryophyllales</taxon>
        <taxon>Chenopodiaceae</taxon>
        <taxon>Chenopodioideae</taxon>
        <taxon>Anserineae</taxon>
        <taxon>Spinacia</taxon>
    </lineage>
</organism>
<feature type="compositionally biased region" description="Polar residues" evidence="1">
    <location>
        <begin position="16"/>
        <end position="26"/>
    </location>
</feature>
<sequence length="237" mass="27058">MDNQNQETNRKRKNVNVASSSRNPGEQQHDDNDDHHLDLSLALPAHNNPTTANPNPNPNPPAADPASPVRRRRRRNAEAKSETVPPPYPWATDRRATVHSMTYLVANGINTISGEVRCTKCGEVNTLNFNLQEKFLAVRNFIQREEYDMHNRAPERWKHPRMVACGSCAEVICCKPVIAEKKRSVNWLFLFLGEFIGCCTLAQLKYFCKHTKVHRTGAKDRLIYSTYFELCKQLNSV</sequence>
<evidence type="ECO:0000256" key="1">
    <source>
        <dbReference type="SAM" id="MobiDB-lite"/>
    </source>
</evidence>
<reference evidence="4" key="1">
    <citation type="journal article" date="2021" name="Nat. Commun.">
        <title>Genomic analyses provide insights into spinach domestication and the genetic basis of agronomic traits.</title>
        <authorList>
            <person name="Cai X."/>
            <person name="Sun X."/>
            <person name="Xu C."/>
            <person name="Sun H."/>
            <person name="Wang X."/>
            <person name="Ge C."/>
            <person name="Zhang Z."/>
            <person name="Wang Q."/>
            <person name="Fei Z."/>
            <person name="Jiao C."/>
            <person name="Wang Q."/>
        </authorList>
    </citation>
    <scope>NUCLEOTIDE SEQUENCE [LARGE SCALE GENOMIC DNA]</scope>
    <source>
        <strain evidence="4">cv. Varoflay</strain>
    </source>
</reference>
<dbReference type="PANTHER" id="PTHR34272">
    <property type="entry name" value="EXPRESSED PROTEIN"/>
    <property type="match status" value="1"/>
</dbReference>
<keyword evidence="4" id="KW-1185">Reference proteome</keyword>
<feature type="domain" description="DUF7086" evidence="3">
    <location>
        <begin position="102"/>
        <end position="234"/>
    </location>
</feature>
<dbReference type="RefSeq" id="XP_021846720.1">
    <property type="nucleotide sequence ID" value="XM_021991028.1"/>
</dbReference>
<reference evidence="5" key="2">
    <citation type="submission" date="2025-08" db="UniProtKB">
        <authorList>
            <consortium name="RefSeq"/>
        </authorList>
    </citation>
    <scope>IDENTIFICATION</scope>
    <source>
        <tissue evidence="5">Leaf</tissue>
    </source>
</reference>
<dbReference type="PANTHER" id="PTHR34272:SF1">
    <property type="entry name" value="EXPRESSED PROTEIN"/>
    <property type="match status" value="1"/>
</dbReference>
<feature type="compositionally biased region" description="Low complexity" evidence="1">
    <location>
        <begin position="39"/>
        <end position="54"/>
    </location>
</feature>
<dbReference type="Pfam" id="PF23324">
    <property type="entry name" value="DUF7086"/>
    <property type="match status" value="1"/>
</dbReference>
<proteinExistence type="predicted"/>
<feature type="compositionally biased region" description="Basic and acidic residues" evidence="1">
    <location>
        <begin position="27"/>
        <end position="38"/>
    </location>
</feature>
<dbReference type="KEGG" id="soe:110786471"/>
<dbReference type="GeneID" id="110786471"/>
<dbReference type="OrthoDB" id="1900495at2759"/>
<dbReference type="InterPro" id="IPR055513">
    <property type="entry name" value="DUF7086"/>
</dbReference>